<feature type="transmembrane region" description="Helical" evidence="1">
    <location>
        <begin position="12"/>
        <end position="30"/>
    </location>
</feature>
<protein>
    <submittedName>
        <fullName evidence="2">Uncharacterized protein</fullName>
    </submittedName>
</protein>
<dbReference type="AlphaFoldDB" id="A0AAN6WI59"/>
<name>A0AAN6WI59_9PEZI</name>
<gene>
    <name evidence="2" type="ORF">QBC36DRAFT_305909</name>
</gene>
<dbReference type="Proteomes" id="UP001302321">
    <property type="component" value="Unassembled WGS sequence"/>
</dbReference>
<keyword evidence="3" id="KW-1185">Reference proteome</keyword>
<organism evidence="2 3">
    <name type="scientific">Triangularia setosa</name>
    <dbReference type="NCBI Taxonomy" id="2587417"/>
    <lineage>
        <taxon>Eukaryota</taxon>
        <taxon>Fungi</taxon>
        <taxon>Dikarya</taxon>
        <taxon>Ascomycota</taxon>
        <taxon>Pezizomycotina</taxon>
        <taxon>Sordariomycetes</taxon>
        <taxon>Sordariomycetidae</taxon>
        <taxon>Sordariales</taxon>
        <taxon>Podosporaceae</taxon>
        <taxon>Triangularia</taxon>
    </lineage>
</organism>
<comment type="caution">
    <text evidence="2">The sequence shown here is derived from an EMBL/GenBank/DDBJ whole genome shotgun (WGS) entry which is preliminary data.</text>
</comment>
<proteinExistence type="predicted"/>
<sequence>MSEVENTRAGRYLALVVFCDILFVFSGRGISIRATTEGGDTDHGTRTTHVAAIQDLKSSRAIINRHMLPFLQPTPVLPLHNTSPPPTYKTAALNAATATASKTKSGPVTISLTSTLTNSQFWSLDQIHCHPTPYLLPKTPPEPTPTS</sequence>
<evidence type="ECO:0000313" key="2">
    <source>
        <dbReference type="EMBL" id="KAK4181865.1"/>
    </source>
</evidence>
<keyword evidence="1" id="KW-0812">Transmembrane</keyword>
<evidence type="ECO:0000313" key="3">
    <source>
        <dbReference type="Proteomes" id="UP001302321"/>
    </source>
</evidence>
<reference evidence="2" key="1">
    <citation type="journal article" date="2023" name="Mol. Phylogenet. Evol.">
        <title>Genome-scale phylogeny and comparative genomics of the fungal order Sordariales.</title>
        <authorList>
            <person name="Hensen N."/>
            <person name="Bonometti L."/>
            <person name="Westerberg I."/>
            <person name="Brannstrom I.O."/>
            <person name="Guillou S."/>
            <person name="Cros-Aarteil S."/>
            <person name="Calhoun S."/>
            <person name="Haridas S."/>
            <person name="Kuo A."/>
            <person name="Mondo S."/>
            <person name="Pangilinan J."/>
            <person name="Riley R."/>
            <person name="LaButti K."/>
            <person name="Andreopoulos B."/>
            <person name="Lipzen A."/>
            <person name="Chen C."/>
            <person name="Yan M."/>
            <person name="Daum C."/>
            <person name="Ng V."/>
            <person name="Clum A."/>
            <person name="Steindorff A."/>
            <person name="Ohm R.A."/>
            <person name="Martin F."/>
            <person name="Silar P."/>
            <person name="Natvig D.O."/>
            <person name="Lalanne C."/>
            <person name="Gautier V."/>
            <person name="Ament-Velasquez S.L."/>
            <person name="Kruys A."/>
            <person name="Hutchinson M.I."/>
            <person name="Powell A.J."/>
            <person name="Barry K."/>
            <person name="Miller A.N."/>
            <person name="Grigoriev I.V."/>
            <person name="Debuchy R."/>
            <person name="Gladieux P."/>
            <person name="Hiltunen Thoren M."/>
            <person name="Johannesson H."/>
        </authorList>
    </citation>
    <scope>NUCLEOTIDE SEQUENCE</scope>
    <source>
        <strain evidence="2">CBS 892.96</strain>
    </source>
</reference>
<keyword evidence="1" id="KW-0472">Membrane</keyword>
<keyword evidence="1" id="KW-1133">Transmembrane helix</keyword>
<reference evidence="2" key="2">
    <citation type="submission" date="2023-05" db="EMBL/GenBank/DDBJ databases">
        <authorList>
            <consortium name="Lawrence Berkeley National Laboratory"/>
            <person name="Steindorff A."/>
            <person name="Hensen N."/>
            <person name="Bonometti L."/>
            <person name="Westerberg I."/>
            <person name="Brannstrom I.O."/>
            <person name="Guillou S."/>
            <person name="Cros-Aarteil S."/>
            <person name="Calhoun S."/>
            <person name="Haridas S."/>
            <person name="Kuo A."/>
            <person name="Mondo S."/>
            <person name="Pangilinan J."/>
            <person name="Riley R."/>
            <person name="Labutti K."/>
            <person name="Andreopoulos B."/>
            <person name="Lipzen A."/>
            <person name="Chen C."/>
            <person name="Yanf M."/>
            <person name="Daum C."/>
            <person name="Ng V."/>
            <person name="Clum A."/>
            <person name="Ohm R."/>
            <person name="Martin F."/>
            <person name="Silar P."/>
            <person name="Natvig D."/>
            <person name="Lalanne C."/>
            <person name="Gautier V."/>
            <person name="Ament-Velasquez S.L."/>
            <person name="Kruys A."/>
            <person name="Hutchinson M.I."/>
            <person name="Powell A.J."/>
            <person name="Barry K."/>
            <person name="Miller A.N."/>
            <person name="Grigoriev I.V."/>
            <person name="Debuchy R."/>
            <person name="Gladieux P."/>
            <person name="Thoren M.H."/>
            <person name="Johannesson H."/>
        </authorList>
    </citation>
    <scope>NUCLEOTIDE SEQUENCE</scope>
    <source>
        <strain evidence="2">CBS 892.96</strain>
    </source>
</reference>
<evidence type="ECO:0000256" key="1">
    <source>
        <dbReference type="SAM" id="Phobius"/>
    </source>
</evidence>
<accession>A0AAN6WI59</accession>
<dbReference type="EMBL" id="MU866083">
    <property type="protein sequence ID" value="KAK4181865.1"/>
    <property type="molecule type" value="Genomic_DNA"/>
</dbReference>